<dbReference type="InterPro" id="IPR000182">
    <property type="entry name" value="GNAT_dom"/>
</dbReference>
<dbReference type="GO" id="GO:0016747">
    <property type="term" value="F:acyltransferase activity, transferring groups other than amino-acyl groups"/>
    <property type="evidence" value="ECO:0007669"/>
    <property type="project" value="InterPro"/>
</dbReference>
<proteinExistence type="predicted"/>
<dbReference type="SUPFAM" id="SSF55729">
    <property type="entry name" value="Acyl-CoA N-acyltransferases (Nat)"/>
    <property type="match status" value="1"/>
</dbReference>
<dbReference type="PROSITE" id="PS51186">
    <property type="entry name" value="GNAT"/>
    <property type="match status" value="1"/>
</dbReference>
<evidence type="ECO:0000313" key="3">
    <source>
        <dbReference type="Proteomes" id="UP000198601"/>
    </source>
</evidence>
<dbReference type="Proteomes" id="UP000198601">
    <property type="component" value="Unassembled WGS sequence"/>
</dbReference>
<evidence type="ECO:0000259" key="1">
    <source>
        <dbReference type="PROSITE" id="PS51186"/>
    </source>
</evidence>
<evidence type="ECO:0000313" key="2">
    <source>
        <dbReference type="EMBL" id="SCW74742.1"/>
    </source>
</evidence>
<dbReference type="EMBL" id="FMTT01000039">
    <property type="protein sequence ID" value="SCW74742.1"/>
    <property type="molecule type" value="Genomic_DNA"/>
</dbReference>
<dbReference type="Gene3D" id="3.40.630.30">
    <property type="match status" value="1"/>
</dbReference>
<dbReference type="InterPro" id="IPR016181">
    <property type="entry name" value="Acyl_CoA_acyltransferase"/>
</dbReference>
<name>A0A1G4SZY6_9BACL</name>
<dbReference type="STRING" id="624147.SAMN04487970_103922"/>
<feature type="domain" description="N-acetyltransferase" evidence="1">
    <location>
        <begin position="28"/>
        <end position="163"/>
    </location>
</feature>
<reference evidence="3" key="1">
    <citation type="submission" date="2016-10" db="EMBL/GenBank/DDBJ databases">
        <authorList>
            <person name="Varghese N."/>
            <person name="Submissions S."/>
        </authorList>
    </citation>
    <scope>NUCLEOTIDE SEQUENCE [LARGE SCALE GENOMIC DNA]</scope>
    <source>
        <strain evidence="3">CGMCC 1.8946</strain>
    </source>
</reference>
<keyword evidence="3" id="KW-1185">Reference proteome</keyword>
<accession>A0A1G4SZY6</accession>
<dbReference type="Pfam" id="PF00583">
    <property type="entry name" value="Acetyltransf_1"/>
    <property type="match status" value="1"/>
</dbReference>
<sequence>MEMMDRLVKLYELPPLEDYINALREKGILVRRPRAYEKNQVLEWVQSNFSKGWMSECDVTFSNSPVSSFIATRDGDIIGFACYEATYRNFFGPIGVGEAYRGGQVGKALLLHCLHAMADMGYAYAIIGGPKEAAPFYARVVGAIDIEGSNPGIYVDRLRGKDS</sequence>
<dbReference type="CDD" id="cd04301">
    <property type="entry name" value="NAT_SF"/>
    <property type="match status" value="1"/>
</dbReference>
<keyword evidence="2" id="KW-0808">Transferase</keyword>
<organism evidence="2 3">
    <name type="scientific">Paenibacillus tianmuensis</name>
    <dbReference type="NCBI Taxonomy" id="624147"/>
    <lineage>
        <taxon>Bacteria</taxon>
        <taxon>Bacillati</taxon>
        <taxon>Bacillota</taxon>
        <taxon>Bacilli</taxon>
        <taxon>Bacillales</taxon>
        <taxon>Paenibacillaceae</taxon>
        <taxon>Paenibacillus</taxon>
    </lineage>
</organism>
<protein>
    <submittedName>
        <fullName evidence="2">Acetyltransferase (GNAT) family protein</fullName>
    </submittedName>
</protein>
<gene>
    <name evidence="2" type="ORF">SAMN04487970_103922</name>
</gene>
<dbReference type="AlphaFoldDB" id="A0A1G4SZY6"/>